<feature type="transmembrane region" description="Helical" evidence="7">
    <location>
        <begin position="358"/>
        <end position="380"/>
    </location>
</feature>
<evidence type="ECO:0000256" key="5">
    <source>
        <dbReference type="ARBA" id="ARBA00023136"/>
    </source>
</evidence>
<dbReference type="PANTHER" id="PTHR42948">
    <property type="entry name" value="TRANSPORTER"/>
    <property type="match status" value="1"/>
</dbReference>
<protein>
    <recommendedName>
        <fullName evidence="6">Transporter</fullName>
    </recommendedName>
</protein>
<comment type="subcellular location">
    <subcellularLocation>
        <location evidence="1">Membrane</location>
        <topology evidence="1">Multi-pass membrane protein</topology>
    </subcellularLocation>
</comment>
<dbReference type="OrthoDB" id="9762833at2"/>
<dbReference type="STRING" id="360412.LARV_03426"/>
<dbReference type="Proteomes" id="UP000055060">
    <property type="component" value="Unassembled WGS sequence"/>
</dbReference>
<feature type="transmembrane region" description="Helical" evidence="7">
    <location>
        <begin position="191"/>
        <end position="211"/>
    </location>
</feature>
<dbReference type="CDD" id="cd10336">
    <property type="entry name" value="SLC6sbd_Tyt1-Like"/>
    <property type="match status" value="1"/>
</dbReference>
<dbReference type="SUPFAM" id="SSF161070">
    <property type="entry name" value="SNF-like"/>
    <property type="match status" value="1"/>
</dbReference>
<dbReference type="NCBIfam" id="NF037979">
    <property type="entry name" value="Na_transp"/>
    <property type="match status" value="1"/>
</dbReference>
<dbReference type="PANTHER" id="PTHR42948:SF1">
    <property type="entry name" value="TRANSPORTER"/>
    <property type="match status" value="1"/>
</dbReference>
<dbReference type="InterPro" id="IPR047218">
    <property type="entry name" value="YocR/YhdH-like"/>
</dbReference>
<dbReference type="RefSeq" id="WP_075074802.1">
    <property type="nucleotide sequence ID" value="NZ_DF967972.1"/>
</dbReference>
<feature type="transmembrane region" description="Helical" evidence="7">
    <location>
        <begin position="274"/>
        <end position="293"/>
    </location>
</feature>
<feature type="transmembrane region" description="Helical" evidence="7">
    <location>
        <begin position="56"/>
        <end position="75"/>
    </location>
</feature>
<keyword evidence="3 6" id="KW-0812">Transmembrane</keyword>
<comment type="similarity">
    <text evidence="6">Belongs to the sodium:neurotransmitter symporter (SNF) (TC 2.A.22) family.</text>
</comment>
<dbReference type="InterPro" id="IPR037272">
    <property type="entry name" value="SNS_sf"/>
</dbReference>
<dbReference type="AlphaFoldDB" id="A0A0S7BMZ3"/>
<feature type="transmembrane region" description="Helical" evidence="7">
    <location>
        <begin position="162"/>
        <end position="179"/>
    </location>
</feature>
<keyword evidence="4 7" id="KW-1133">Transmembrane helix</keyword>
<dbReference type="PROSITE" id="PS50267">
    <property type="entry name" value="NA_NEUROTRAN_SYMP_3"/>
    <property type="match status" value="1"/>
</dbReference>
<keyword evidence="5 7" id="KW-0472">Membrane</keyword>
<evidence type="ECO:0000256" key="1">
    <source>
        <dbReference type="ARBA" id="ARBA00004141"/>
    </source>
</evidence>
<feature type="transmembrane region" description="Helical" evidence="7">
    <location>
        <begin position="100"/>
        <end position="119"/>
    </location>
</feature>
<evidence type="ECO:0000313" key="9">
    <source>
        <dbReference type="Proteomes" id="UP000055060"/>
    </source>
</evidence>
<evidence type="ECO:0000256" key="3">
    <source>
        <dbReference type="ARBA" id="ARBA00022692"/>
    </source>
</evidence>
<feature type="transmembrane region" description="Helical" evidence="7">
    <location>
        <begin position="437"/>
        <end position="458"/>
    </location>
</feature>
<evidence type="ECO:0000256" key="7">
    <source>
        <dbReference type="SAM" id="Phobius"/>
    </source>
</evidence>
<dbReference type="GO" id="GO:0016020">
    <property type="term" value="C:membrane"/>
    <property type="evidence" value="ECO:0007669"/>
    <property type="project" value="UniProtKB-SubCell"/>
</dbReference>
<dbReference type="GO" id="GO:0015293">
    <property type="term" value="F:symporter activity"/>
    <property type="evidence" value="ECO:0007669"/>
    <property type="project" value="UniProtKB-KW"/>
</dbReference>
<keyword evidence="6" id="KW-0769">Symport</keyword>
<feature type="transmembrane region" description="Helical" evidence="7">
    <location>
        <begin position="231"/>
        <end position="253"/>
    </location>
</feature>
<evidence type="ECO:0000256" key="4">
    <source>
        <dbReference type="ARBA" id="ARBA00022989"/>
    </source>
</evidence>
<proteinExistence type="inferred from homology"/>
<evidence type="ECO:0000313" key="8">
    <source>
        <dbReference type="EMBL" id="GAP15634.1"/>
    </source>
</evidence>
<accession>A0A0S7BMZ3</accession>
<feature type="transmembrane region" description="Helical" evidence="7">
    <location>
        <begin position="318"/>
        <end position="346"/>
    </location>
</feature>
<feature type="transmembrane region" description="Helical" evidence="7">
    <location>
        <begin position="27"/>
        <end position="44"/>
    </location>
</feature>
<evidence type="ECO:0000256" key="6">
    <source>
        <dbReference type="RuleBase" id="RU003732"/>
    </source>
</evidence>
<dbReference type="InterPro" id="IPR000175">
    <property type="entry name" value="Na/ntran_symport"/>
</dbReference>
<evidence type="ECO:0000256" key="2">
    <source>
        <dbReference type="ARBA" id="ARBA00022448"/>
    </source>
</evidence>
<keyword evidence="9" id="KW-1185">Reference proteome</keyword>
<name>A0A0S7BMZ3_9CHLR</name>
<dbReference type="Pfam" id="PF00209">
    <property type="entry name" value="SNF"/>
    <property type="match status" value="2"/>
</dbReference>
<dbReference type="EMBL" id="DF967972">
    <property type="protein sequence ID" value="GAP15634.1"/>
    <property type="molecule type" value="Genomic_DNA"/>
</dbReference>
<feature type="transmembrane region" description="Helical" evidence="7">
    <location>
        <begin position="400"/>
        <end position="417"/>
    </location>
</feature>
<dbReference type="PROSITE" id="PS00610">
    <property type="entry name" value="NA_NEUROTRAN_SYMP_1"/>
    <property type="match status" value="1"/>
</dbReference>
<keyword evidence="2 6" id="KW-0813">Transport</keyword>
<organism evidence="8">
    <name type="scientific">Longilinea arvoryzae</name>
    <dbReference type="NCBI Taxonomy" id="360412"/>
    <lineage>
        <taxon>Bacteria</taxon>
        <taxon>Bacillati</taxon>
        <taxon>Chloroflexota</taxon>
        <taxon>Anaerolineae</taxon>
        <taxon>Anaerolineales</taxon>
        <taxon>Anaerolineaceae</taxon>
        <taxon>Longilinea</taxon>
    </lineage>
</organism>
<reference evidence="8" key="1">
    <citation type="submission" date="2015-07" db="EMBL/GenBank/DDBJ databases">
        <title>Draft Genome Sequences of Anaerolinea thermolimosa IMO-1, Bellilinea caldifistulae GOMI-1, Leptolinea tardivitalis YMTK-2, Levilinea saccharolytica KIBI-1,Longilinea arvoryzae KOME-1, Previously Described as Members of the Anaerolineaceae (Chloroflexi).</title>
        <authorList>
            <person name="Sekiguchi Y."/>
            <person name="Ohashi A."/>
            <person name="Matsuura N."/>
            <person name="Tourlousse M.D."/>
        </authorList>
    </citation>
    <scope>NUCLEOTIDE SEQUENCE [LARGE SCALE GENOMIC DNA]</scope>
    <source>
        <strain evidence="8">KOME-1</strain>
    </source>
</reference>
<sequence length="464" mass="49469">MEEVSSIKTLPVKTGSVRAGEIFSSRLGVLTATLGSAVGLGNIWRFPYLTGSNGGAAFLIIYLICTVLVGIQVMVGEQMLGRAGKGNAIAALRALAPGKAWWLVGAAGVISAFLIMGFYSEVAGWVFAYIFKSLSGSILSTDPQVTTQAFTSLIANPTQSLVWQWIVLAVTGGILLFGVTKGIERTTKTLMPVLFLLLILVGIRSLTLPGAAQGLTYLFKPDFSVITADTFLEALGLSFFKLSVGMGCMMTYGSYFRSDQNIPTTATRVALADLMVSLMAGIAIFPAVFAFGFKPESGPSLLFITIPAVFASMPLGNVFMVAFFVLTAIASIGAMLSLLEVIVTFFNQQLGLNRKLSVVLTAAALAVFGSAAALSNSTLANVKILGLTFFDLYDYMSSNVLMPLGGLLISVFIGWIWGYPNIRKALSNEGMLKNERVIGMFFGLIKFVTPALIVIVLLNKLNIL</sequence>
<gene>
    <name evidence="8" type="ORF">LARV_03426</name>
</gene>
<dbReference type="PRINTS" id="PR00176">
    <property type="entry name" value="NANEUSMPORT"/>
</dbReference>